<organism evidence="1 2">
    <name type="scientific">Rubritalea profundi</name>
    <dbReference type="NCBI Taxonomy" id="1658618"/>
    <lineage>
        <taxon>Bacteria</taxon>
        <taxon>Pseudomonadati</taxon>
        <taxon>Verrucomicrobiota</taxon>
        <taxon>Verrucomicrobiia</taxon>
        <taxon>Verrucomicrobiales</taxon>
        <taxon>Rubritaleaceae</taxon>
        <taxon>Rubritalea</taxon>
    </lineage>
</organism>
<protein>
    <submittedName>
        <fullName evidence="1">Uncharacterized protein</fullName>
    </submittedName>
</protein>
<dbReference type="AlphaFoldDB" id="A0A2S7U0P9"/>
<reference evidence="1 2" key="1">
    <citation type="submission" date="2016-12" db="EMBL/GenBank/DDBJ databases">
        <title>Study of bacterial adaptation to deep sea.</title>
        <authorList>
            <person name="Song J."/>
            <person name="Yoshizawa S."/>
            <person name="Kogure K."/>
        </authorList>
    </citation>
    <scope>NUCLEOTIDE SEQUENCE [LARGE SCALE GENOMIC DNA]</scope>
    <source>
        <strain evidence="1 2">SAORIC-165</strain>
    </source>
</reference>
<dbReference type="EMBL" id="MQWA01000001">
    <property type="protein sequence ID" value="PQJ27763.1"/>
    <property type="molecule type" value="Genomic_DNA"/>
</dbReference>
<evidence type="ECO:0000313" key="2">
    <source>
        <dbReference type="Proteomes" id="UP000239907"/>
    </source>
</evidence>
<proteinExistence type="predicted"/>
<accession>A0A2S7U0P9</accession>
<sequence>MAYAAYMVKHETNNPPHDQNGHTITRISCTPISDAFCQQNTLADNEFHEGMRRFNLVALLFKCLAKGRRSDAVELPYILITLFVWPVLKSASIHCICSELCQYIKIGAQKKSSTPRQRTLQTSVVQALKA</sequence>
<evidence type="ECO:0000313" key="1">
    <source>
        <dbReference type="EMBL" id="PQJ27763.1"/>
    </source>
</evidence>
<keyword evidence="2" id="KW-1185">Reference proteome</keyword>
<gene>
    <name evidence="1" type="ORF">BSZ32_04090</name>
</gene>
<name>A0A2S7U0P9_9BACT</name>
<comment type="caution">
    <text evidence="1">The sequence shown here is derived from an EMBL/GenBank/DDBJ whole genome shotgun (WGS) entry which is preliminary data.</text>
</comment>
<dbReference type="Proteomes" id="UP000239907">
    <property type="component" value="Unassembled WGS sequence"/>
</dbReference>